<evidence type="ECO:0000313" key="8">
    <source>
        <dbReference type="Proteomes" id="UP000186104"/>
    </source>
</evidence>
<dbReference type="InterPro" id="IPR036388">
    <property type="entry name" value="WH-like_DNA-bd_sf"/>
</dbReference>
<dbReference type="EMBL" id="CP015961">
    <property type="protein sequence ID" value="ANI92968.1"/>
    <property type="molecule type" value="Genomic_DNA"/>
</dbReference>
<dbReference type="SUPFAM" id="SSF53850">
    <property type="entry name" value="Periplasmic binding protein-like II"/>
    <property type="match status" value="1"/>
</dbReference>
<dbReference type="RefSeq" id="WP_067473913.1">
    <property type="nucleotide sequence ID" value="NZ_CP015961.1"/>
</dbReference>
<protein>
    <submittedName>
        <fullName evidence="7">Lysine export transcriptional regulatory protein Ly sG</fullName>
    </submittedName>
</protein>
<dbReference type="PANTHER" id="PTHR30579:SF2">
    <property type="entry name" value="HTH-TYPE TRANSCRIPTIONAL REGULATOR ARGP"/>
    <property type="match status" value="1"/>
</dbReference>
<keyword evidence="5" id="KW-0804">Transcription</keyword>
<dbReference type="GO" id="GO:0003700">
    <property type="term" value="F:DNA-binding transcription factor activity"/>
    <property type="evidence" value="ECO:0007669"/>
    <property type="project" value="InterPro"/>
</dbReference>
<dbReference type="NCBIfam" id="NF002964">
    <property type="entry name" value="PRK03635.1"/>
    <property type="match status" value="1"/>
</dbReference>
<sequence>MATLNLDQLRTLVAVVDHGTFDQAAASLGVTAPAISQRIRALEDAAGRVLVRRDKPVLPTEAGETLLRTARQMLHLEQVLAVELDSRESVLYDGEGADSTGAPLPHLSVPIAVNADSLSSWFLDALVSAEFGPRIAFDIRREDEAHSTELLRRGEVMAAVTSDKTPVQGCRVVPLGTMRYFACASPELVSRYGIGDDVDVRTRNKVLKTVPVVDFDDRDDMQSAFFRSLVGANSEAPRHAIPATSEYIRAVRMSLGWGLLTEQQAEPYLADGSLLSVAPDNPHHVPLYWQHWRVRSMVLDRITDAVVATAGEVLLRRK</sequence>
<gene>
    <name evidence="7" type="ORF">BJL86_2203</name>
</gene>
<dbReference type="SUPFAM" id="SSF46785">
    <property type="entry name" value="Winged helix' DNA-binding domain"/>
    <property type="match status" value="1"/>
</dbReference>
<dbReference type="InterPro" id="IPR050176">
    <property type="entry name" value="LTTR"/>
</dbReference>
<dbReference type="KEGG" id="dtm:BJL86_2203"/>
<dbReference type="STRING" id="499555.BJL86_2203"/>
<accession>A0A173LMY0</accession>
<keyword evidence="4" id="KW-0010">Activator</keyword>
<name>A0A173LMY0_9ACTN</name>
<proteinExistence type="inferred from homology"/>
<dbReference type="InterPro" id="IPR017685">
    <property type="entry name" value="ArgP"/>
</dbReference>
<reference evidence="7 8" key="1">
    <citation type="submission" date="2016-06" db="EMBL/GenBank/DDBJ databases">
        <title>Complete genome sequence of a saline-alkali tolerant type strain Dietzia timorensis ID05-A0528T.</title>
        <authorList>
            <person name="Wu X."/>
        </authorList>
    </citation>
    <scope>NUCLEOTIDE SEQUENCE [LARGE SCALE GENOMIC DNA]</scope>
    <source>
        <strain evidence="7 8">ID05-A0528</strain>
    </source>
</reference>
<evidence type="ECO:0000256" key="2">
    <source>
        <dbReference type="ARBA" id="ARBA00023015"/>
    </source>
</evidence>
<dbReference type="Pfam" id="PF00126">
    <property type="entry name" value="HTH_1"/>
    <property type="match status" value="1"/>
</dbReference>
<organism evidence="7 8">
    <name type="scientific">Dietzia timorensis</name>
    <dbReference type="NCBI Taxonomy" id="499555"/>
    <lineage>
        <taxon>Bacteria</taxon>
        <taxon>Bacillati</taxon>
        <taxon>Actinomycetota</taxon>
        <taxon>Actinomycetes</taxon>
        <taxon>Mycobacteriales</taxon>
        <taxon>Dietziaceae</taxon>
        <taxon>Dietzia</taxon>
    </lineage>
</organism>
<dbReference type="Gene3D" id="1.10.10.10">
    <property type="entry name" value="Winged helix-like DNA-binding domain superfamily/Winged helix DNA-binding domain"/>
    <property type="match status" value="1"/>
</dbReference>
<keyword evidence="2" id="KW-0805">Transcription regulation</keyword>
<evidence type="ECO:0000256" key="5">
    <source>
        <dbReference type="ARBA" id="ARBA00023163"/>
    </source>
</evidence>
<dbReference type="PANTHER" id="PTHR30579">
    <property type="entry name" value="TRANSCRIPTIONAL REGULATOR"/>
    <property type="match status" value="1"/>
</dbReference>
<evidence type="ECO:0000259" key="6">
    <source>
        <dbReference type="PROSITE" id="PS50931"/>
    </source>
</evidence>
<evidence type="ECO:0000256" key="4">
    <source>
        <dbReference type="ARBA" id="ARBA00023159"/>
    </source>
</evidence>
<dbReference type="OrthoDB" id="3252676at2"/>
<evidence type="ECO:0000313" key="7">
    <source>
        <dbReference type="EMBL" id="ANI92968.1"/>
    </source>
</evidence>
<dbReference type="PROSITE" id="PS50931">
    <property type="entry name" value="HTH_LYSR"/>
    <property type="match status" value="1"/>
</dbReference>
<evidence type="ECO:0000256" key="3">
    <source>
        <dbReference type="ARBA" id="ARBA00023125"/>
    </source>
</evidence>
<dbReference type="NCBIfam" id="TIGR03298">
    <property type="entry name" value="argP"/>
    <property type="match status" value="1"/>
</dbReference>
<evidence type="ECO:0000256" key="1">
    <source>
        <dbReference type="ARBA" id="ARBA00009437"/>
    </source>
</evidence>
<dbReference type="InterPro" id="IPR000847">
    <property type="entry name" value="LysR_HTH_N"/>
</dbReference>
<dbReference type="Gene3D" id="3.40.190.290">
    <property type="match status" value="1"/>
</dbReference>
<dbReference type="InterPro" id="IPR036390">
    <property type="entry name" value="WH_DNA-bd_sf"/>
</dbReference>
<dbReference type="Proteomes" id="UP000186104">
    <property type="component" value="Chromosome"/>
</dbReference>
<dbReference type="GO" id="GO:0003677">
    <property type="term" value="F:DNA binding"/>
    <property type="evidence" value="ECO:0007669"/>
    <property type="project" value="UniProtKB-KW"/>
</dbReference>
<keyword evidence="8" id="KW-1185">Reference proteome</keyword>
<dbReference type="InterPro" id="IPR005119">
    <property type="entry name" value="LysR_subst-bd"/>
</dbReference>
<dbReference type="Pfam" id="PF03466">
    <property type="entry name" value="LysR_substrate"/>
    <property type="match status" value="1"/>
</dbReference>
<dbReference type="AlphaFoldDB" id="A0A173LMY0"/>
<comment type="similarity">
    <text evidence="1">Belongs to the LysR transcriptional regulatory family.</text>
</comment>
<keyword evidence="3" id="KW-0238">DNA-binding</keyword>
<feature type="domain" description="HTH lysR-type" evidence="6">
    <location>
        <begin position="4"/>
        <end position="60"/>
    </location>
</feature>